<dbReference type="InterPro" id="IPR050109">
    <property type="entry name" value="HTH-type_TetR-like_transc_reg"/>
</dbReference>
<keyword evidence="7" id="KW-1185">Reference proteome</keyword>
<name>A0A5B9W1U3_9BACT</name>
<gene>
    <name evidence="6" type="primary">acnR</name>
    <name evidence="6" type="ORF">OJF2_27620</name>
</gene>
<evidence type="ECO:0000313" key="6">
    <source>
        <dbReference type="EMBL" id="QEH34227.1"/>
    </source>
</evidence>
<dbReference type="OrthoDB" id="268339at2"/>
<proteinExistence type="predicted"/>
<dbReference type="SUPFAM" id="SSF48498">
    <property type="entry name" value="Tetracyclin repressor-like, C-terminal domain"/>
    <property type="match status" value="1"/>
</dbReference>
<dbReference type="GO" id="GO:0003700">
    <property type="term" value="F:DNA-binding transcription factor activity"/>
    <property type="evidence" value="ECO:0007669"/>
    <property type="project" value="TreeGrafter"/>
</dbReference>
<evidence type="ECO:0000256" key="1">
    <source>
        <dbReference type="ARBA" id="ARBA00023015"/>
    </source>
</evidence>
<organism evidence="6 7">
    <name type="scientific">Aquisphaera giovannonii</name>
    <dbReference type="NCBI Taxonomy" id="406548"/>
    <lineage>
        <taxon>Bacteria</taxon>
        <taxon>Pseudomonadati</taxon>
        <taxon>Planctomycetota</taxon>
        <taxon>Planctomycetia</taxon>
        <taxon>Isosphaerales</taxon>
        <taxon>Isosphaeraceae</taxon>
        <taxon>Aquisphaera</taxon>
    </lineage>
</organism>
<dbReference type="AlphaFoldDB" id="A0A5B9W1U3"/>
<evidence type="ECO:0000313" key="7">
    <source>
        <dbReference type="Proteomes" id="UP000324233"/>
    </source>
</evidence>
<dbReference type="RefSeq" id="WP_148594180.1">
    <property type="nucleotide sequence ID" value="NZ_CP042997.1"/>
</dbReference>
<dbReference type="PROSITE" id="PS50977">
    <property type="entry name" value="HTH_TETR_2"/>
    <property type="match status" value="1"/>
</dbReference>
<dbReference type="PRINTS" id="PR00455">
    <property type="entry name" value="HTHTETR"/>
</dbReference>
<dbReference type="PANTHER" id="PTHR30055:SF226">
    <property type="entry name" value="HTH-TYPE TRANSCRIPTIONAL REGULATOR PKSA"/>
    <property type="match status" value="1"/>
</dbReference>
<reference evidence="6 7" key="1">
    <citation type="submission" date="2019-08" db="EMBL/GenBank/DDBJ databases">
        <title>Deep-cultivation of Planctomycetes and their phenomic and genomic characterization uncovers novel biology.</title>
        <authorList>
            <person name="Wiegand S."/>
            <person name="Jogler M."/>
            <person name="Boedeker C."/>
            <person name="Pinto D."/>
            <person name="Vollmers J."/>
            <person name="Rivas-Marin E."/>
            <person name="Kohn T."/>
            <person name="Peeters S.H."/>
            <person name="Heuer A."/>
            <person name="Rast P."/>
            <person name="Oberbeckmann S."/>
            <person name="Bunk B."/>
            <person name="Jeske O."/>
            <person name="Meyerdierks A."/>
            <person name="Storesund J.E."/>
            <person name="Kallscheuer N."/>
            <person name="Luecker S."/>
            <person name="Lage O.M."/>
            <person name="Pohl T."/>
            <person name="Merkel B.J."/>
            <person name="Hornburger P."/>
            <person name="Mueller R.-W."/>
            <person name="Bruemmer F."/>
            <person name="Labrenz M."/>
            <person name="Spormann A.M."/>
            <person name="Op den Camp H."/>
            <person name="Overmann J."/>
            <person name="Amann R."/>
            <person name="Jetten M.S.M."/>
            <person name="Mascher T."/>
            <person name="Medema M.H."/>
            <person name="Devos D.P."/>
            <person name="Kaster A.-K."/>
            <person name="Ovreas L."/>
            <person name="Rohde M."/>
            <person name="Galperin M.Y."/>
            <person name="Jogler C."/>
        </authorList>
    </citation>
    <scope>NUCLEOTIDE SEQUENCE [LARGE SCALE GENOMIC DNA]</scope>
    <source>
        <strain evidence="6 7">OJF2</strain>
    </source>
</reference>
<sequence length="224" mass="25675">MESLGSKKRKRCCTDEEVLERREQILLAATELFAEHGFSDAMTQALADRLGVGKGTIYRHFPSKRDLFLAAADRVMRKLQEQVLANIAGIEDGLEQVSRGLRAFLRFFADHPEYVEMLIQERAQFKDRKQPTYFEHRQVNVQRWRHLYTRLIAEGRVRPMPVETISDVIGNLIYGTMFTNYFAGQAKPVEQQADDILQVVLCGILTLPERERWLGSMTAAQAAS</sequence>
<evidence type="ECO:0000259" key="5">
    <source>
        <dbReference type="PROSITE" id="PS50977"/>
    </source>
</evidence>
<dbReference type="SUPFAM" id="SSF46689">
    <property type="entry name" value="Homeodomain-like"/>
    <property type="match status" value="1"/>
</dbReference>
<dbReference type="InterPro" id="IPR009057">
    <property type="entry name" value="Homeodomain-like_sf"/>
</dbReference>
<dbReference type="Gene3D" id="1.10.357.10">
    <property type="entry name" value="Tetracycline Repressor, domain 2"/>
    <property type="match status" value="1"/>
</dbReference>
<protein>
    <submittedName>
        <fullName evidence="6">HTH-type transcriptional repressor AcnR</fullName>
    </submittedName>
</protein>
<dbReference type="PANTHER" id="PTHR30055">
    <property type="entry name" value="HTH-TYPE TRANSCRIPTIONAL REGULATOR RUTR"/>
    <property type="match status" value="1"/>
</dbReference>
<dbReference type="Proteomes" id="UP000324233">
    <property type="component" value="Chromosome"/>
</dbReference>
<dbReference type="Gene3D" id="1.10.10.60">
    <property type="entry name" value="Homeodomain-like"/>
    <property type="match status" value="1"/>
</dbReference>
<evidence type="ECO:0000256" key="3">
    <source>
        <dbReference type="ARBA" id="ARBA00023163"/>
    </source>
</evidence>
<feature type="domain" description="HTH tetR-type" evidence="5">
    <location>
        <begin position="19"/>
        <end position="79"/>
    </location>
</feature>
<dbReference type="GO" id="GO:0000976">
    <property type="term" value="F:transcription cis-regulatory region binding"/>
    <property type="evidence" value="ECO:0007669"/>
    <property type="project" value="TreeGrafter"/>
</dbReference>
<evidence type="ECO:0000256" key="4">
    <source>
        <dbReference type="PROSITE-ProRule" id="PRU00335"/>
    </source>
</evidence>
<keyword evidence="1" id="KW-0805">Transcription regulation</keyword>
<dbReference type="InterPro" id="IPR001647">
    <property type="entry name" value="HTH_TetR"/>
</dbReference>
<dbReference type="Pfam" id="PF00440">
    <property type="entry name" value="TetR_N"/>
    <property type="match status" value="1"/>
</dbReference>
<feature type="DNA-binding region" description="H-T-H motif" evidence="4">
    <location>
        <begin position="42"/>
        <end position="61"/>
    </location>
</feature>
<dbReference type="EMBL" id="CP042997">
    <property type="protein sequence ID" value="QEH34227.1"/>
    <property type="molecule type" value="Genomic_DNA"/>
</dbReference>
<keyword evidence="3" id="KW-0804">Transcription</keyword>
<dbReference type="InterPro" id="IPR036271">
    <property type="entry name" value="Tet_transcr_reg_TetR-rel_C_sf"/>
</dbReference>
<dbReference type="KEGG" id="agv:OJF2_27620"/>
<dbReference type="FunFam" id="1.10.10.60:FF:000141">
    <property type="entry name" value="TetR family transcriptional regulator"/>
    <property type="match status" value="1"/>
</dbReference>
<accession>A0A5B9W1U3</accession>
<keyword evidence="2 4" id="KW-0238">DNA-binding</keyword>
<evidence type="ECO:0000256" key="2">
    <source>
        <dbReference type="ARBA" id="ARBA00023125"/>
    </source>
</evidence>